<organism evidence="1 2">
    <name type="scientific">Araneus ventricosus</name>
    <name type="common">Orbweaver spider</name>
    <name type="synonym">Epeira ventricosa</name>
    <dbReference type="NCBI Taxonomy" id="182803"/>
    <lineage>
        <taxon>Eukaryota</taxon>
        <taxon>Metazoa</taxon>
        <taxon>Ecdysozoa</taxon>
        <taxon>Arthropoda</taxon>
        <taxon>Chelicerata</taxon>
        <taxon>Arachnida</taxon>
        <taxon>Araneae</taxon>
        <taxon>Araneomorphae</taxon>
        <taxon>Entelegynae</taxon>
        <taxon>Araneoidea</taxon>
        <taxon>Araneidae</taxon>
        <taxon>Araneus</taxon>
    </lineage>
</organism>
<keyword evidence="2" id="KW-1185">Reference proteome</keyword>
<reference evidence="1 2" key="1">
    <citation type="journal article" date="2019" name="Sci. Rep.">
        <title>Orb-weaving spider Araneus ventricosus genome elucidates the spidroin gene catalogue.</title>
        <authorList>
            <person name="Kono N."/>
            <person name="Nakamura H."/>
            <person name="Ohtoshi R."/>
            <person name="Moran D.A.P."/>
            <person name="Shinohara A."/>
            <person name="Yoshida Y."/>
            <person name="Fujiwara M."/>
            <person name="Mori M."/>
            <person name="Tomita M."/>
            <person name="Arakawa K."/>
        </authorList>
    </citation>
    <scope>NUCLEOTIDE SEQUENCE [LARGE SCALE GENOMIC DNA]</scope>
</reference>
<evidence type="ECO:0000313" key="2">
    <source>
        <dbReference type="Proteomes" id="UP000499080"/>
    </source>
</evidence>
<accession>A0A4Y2MHK2</accession>
<dbReference type="EMBL" id="BGPR01007313">
    <property type="protein sequence ID" value="GBN25944.1"/>
    <property type="molecule type" value="Genomic_DNA"/>
</dbReference>
<sequence length="112" mass="12382">MGKPKWAILALQPLGFQNAKLNEIVTLKEKELEGYFGTDLVILNLGQVTRTSFELAPPSPNFLTTPAGGRLAHARFEVYQAHKDGASSVELGLKSGTIRFPSRYLTTRPLRQ</sequence>
<evidence type="ECO:0000313" key="1">
    <source>
        <dbReference type="EMBL" id="GBN25944.1"/>
    </source>
</evidence>
<protein>
    <submittedName>
        <fullName evidence="1">Uncharacterized protein</fullName>
    </submittedName>
</protein>
<name>A0A4Y2MHK2_ARAVE</name>
<comment type="caution">
    <text evidence="1">The sequence shown here is derived from an EMBL/GenBank/DDBJ whole genome shotgun (WGS) entry which is preliminary data.</text>
</comment>
<dbReference type="Proteomes" id="UP000499080">
    <property type="component" value="Unassembled WGS sequence"/>
</dbReference>
<gene>
    <name evidence="1" type="ORF">AVEN_273345_1</name>
</gene>
<proteinExistence type="predicted"/>
<dbReference type="AlphaFoldDB" id="A0A4Y2MHK2"/>